<dbReference type="PANTHER" id="PTHR15020:SF50">
    <property type="entry name" value="UPF0659 PROTEIN YMR090W"/>
    <property type="match status" value="1"/>
</dbReference>
<dbReference type="Proteomes" id="UP001369082">
    <property type="component" value="Unassembled WGS sequence"/>
</dbReference>
<dbReference type="SUPFAM" id="SSF51735">
    <property type="entry name" value="NAD(P)-binding Rossmann-fold domains"/>
    <property type="match status" value="1"/>
</dbReference>
<sequence length="212" mass="23151">MKQTLIIGASGQIGKKFTQLMLDNDQHVVALVRDKSKLSDIHNDKLTIVEEDLNKDFGHAFKDCENVVFAAGSGGHTGADKTILIDLWAACRAANYAKNHDVKHFTMVSSIGAGDPSEGPENMHPYLVAKHMADEHLMNSGLHYSIIRPGSLTNDTGKGKFTNQRPEQKEQATITRDDVAKALLFAVTNPPKKSAITEIFNGSKNIDEVLPS</sequence>
<dbReference type="RefSeq" id="WP_341598700.1">
    <property type="nucleotide sequence ID" value="NZ_JBAKAZ010000065.1"/>
</dbReference>
<feature type="domain" description="NAD(P)-binding" evidence="1">
    <location>
        <begin position="8"/>
        <end position="190"/>
    </location>
</feature>
<proteinExistence type="predicted"/>
<protein>
    <submittedName>
        <fullName evidence="2">NAD(P)-binding oxidoreductase</fullName>
    </submittedName>
</protein>
<dbReference type="PANTHER" id="PTHR15020">
    <property type="entry name" value="FLAVIN REDUCTASE-RELATED"/>
    <property type="match status" value="1"/>
</dbReference>
<dbReference type="Gene3D" id="3.40.50.720">
    <property type="entry name" value="NAD(P)-binding Rossmann-like Domain"/>
    <property type="match status" value="1"/>
</dbReference>
<gene>
    <name evidence="2" type="ORF">V6256_13235</name>
</gene>
<accession>A0ABU9GTE1</accession>
<dbReference type="EMBL" id="JBAKAZ010000065">
    <property type="protein sequence ID" value="MEL0630573.1"/>
    <property type="molecule type" value="Genomic_DNA"/>
</dbReference>
<dbReference type="InterPro" id="IPR036291">
    <property type="entry name" value="NAD(P)-bd_dom_sf"/>
</dbReference>
<organism evidence="2 3">
    <name type="scientific">Psychromonas aquatilis</name>
    <dbReference type="NCBI Taxonomy" id="2005072"/>
    <lineage>
        <taxon>Bacteria</taxon>
        <taxon>Pseudomonadati</taxon>
        <taxon>Pseudomonadota</taxon>
        <taxon>Gammaproteobacteria</taxon>
        <taxon>Alteromonadales</taxon>
        <taxon>Psychromonadaceae</taxon>
        <taxon>Psychromonas</taxon>
    </lineage>
</organism>
<comment type="caution">
    <text evidence="2">The sequence shown here is derived from an EMBL/GenBank/DDBJ whole genome shotgun (WGS) entry which is preliminary data.</text>
</comment>
<name>A0ABU9GTE1_9GAMM</name>
<evidence type="ECO:0000313" key="3">
    <source>
        <dbReference type="Proteomes" id="UP001369082"/>
    </source>
</evidence>
<reference evidence="2 3" key="1">
    <citation type="submission" date="2024-02" db="EMBL/GenBank/DDBJ databases">
        <title>Bacteria isolated from the canopy kelp, Nereocystis luetkeana.</title>
        <authorList>
            <person name="Pfister C.A."/>
            <person name="Younker I.T."/>
            <person name="Light S.H."/>
        </authorList>
    </citation>
    <scope>NUCLEOTIDE SEQUENCE [LARGE SCALE GENOMIC DNA]</scope>
    <source>
        <strain evidence="2 3">TI.1.05</strain>
    </source>
</reference>
<keyword evidence="3" id="KW-1185">Reference proteome</keyword>
<dbReference type="InterPro" id="IPR016040">
    <property type="entry name" value="NAD(P)-bd_dom"/>
</dbReference>
<dbReference type="Pfam" id="PF13460">
    <property type="entry name" value="NAD_binding_10"/>
    <property type="match status" value="1"/>
</dbReference>
<dbReference type="CDD" id="cd05243">
    <property type="entry name" value="SDR_a5"/>
    <property type="match status" value="1"/>
</dbReference>
<evidence type="ECO:0000259" key="1">
    <source>
        <dbReference type="Pfam" id="PF13460"/>
    </source>
</evidence>
<evidence type="ECO:0000313" key="2">
    <source>
        <dbReference type="EMBL" id="MEL0630573.1"/>
    </source>
</evidence>